<keyword evidence="3" id="KW-0804">Transcription</keyword>
<dbReference type="SUPFAM" id="SSF48008">
    <property type="entry name" value="GntR ligand-binding domain-like"/>
    <property type="match status" value="1"/>
</dbReference>
<dbReference type="SMART" id="SM00895">
    <property type="entry name" value="FCD"/>
    <property type="match status" value="1"/>
</dbReference>
<dbReference type="EMBL" id="LT962688">
    <property type="protein sequence ID" value="SOR31497.1"/>
    <property type="molecule type" value="Genomic_DNA"/>
</dbReference>
<reference evidence="7" key="1">
    <citation type="submission" date="2017-10" db="EMBL/GenBank/DDBJ databases">
        <authorList>
            <person name="Regsiter A."/>
            <person name="William W."/>
        </authorList>
    </citation>
    <scope>NUCLEOTIDE SEQUENCE [LARGE SCALE GENOMIC DNA]</scope>
</reference>
<dbReference type="PRINTS" id="PR00035">
    <property type="entry name" value="HTHGNTR"/>
</dbReference>
<keyword evidence="2" id="KW-0238">DNA-binding</keyword>
<dbReference type="Gene3D" id="1.10.10.10">
    <property type="entry name" value="Winged helix-like DNA-binding domain superfamily/Winged helix DNA-binding domain"/>
    <property type="match status" value="1"/>
</dbReference>
<dbReference type="InterPro" id="IPR036388">
    <property type="entry name" value="WH-like_DNA-bd_sf"/>
</dbReference>
<dbReference type="AlphaFoldDB" id="A0A2N9AVZ8"/>
<dbReference type="Pfam" id="PF00392">
    <property type="entry name" value="GntR"/>
    <property type="match status" value="1"/>
</dbReference>
<evidence type="ECO:0000313" key="7">
    <source>
        <dbReference type="Proteomes" id="UP000233769"/>
    </source>
</evidence>
<dbReference type="GO" id="GO:0003677">
    <property type="term" value="F:DNA binding"/>
    <property type="evidence" value="ECO:0007669"/>
    <property type="project" value="UniProtKB-KW"/>
</dbReference>
<evidence type="ECO:0000313" key="6">
    <source>
        <dbReference type="EMBL" id="SOR31497.1"/>
    </source>
</evidence>
<dbReference type="Gene3D" id="1.20.120.530">
    <property type="entry name" value="GntR ligand-binding domain-like"/>
    <property type="match status" value="1"/>
</dbReference>
<keyword evidence="1" id="KW-0805">Transcription regulation</keyword>
<dbReference type="Proteomes" id="UP000233769">
    <property type="component" value="Chromosome tk0001"/>
</dbReference>
<evidence type="ECO:0000256" key="2">
    <source>
        <dbReference type="ARBA" id="ARBA00023125"/>
    </source>
</evidence>
<dbReference type="SUPFAM" id="SSF46785">
    <property type="entry name" value="Winged helix' DNA-binding domain"/>
    <property type="match status" value="1"/>
</dbReference>
<dbReference type="Pfam" id="PF07729">
    <property type="entry name" value="FCD"/>
    <property type="match status" value="1"/>
</dbReference>
<evidence type="ECO:0000256" key="1">
    <source>
        <dbReference type="ARBA" id="ARBA00023015"/>
    </source>
</evidence>
<evidence type="ECO:0000256" key="4">
    <source>
        <dbReference type="SAM" id="MobiDB-lite"/>
    </source>
</evidence>
<dbReference type="InterPro" id="IPR036390">
    <property type="entry name" value="WH_DNA-bd_sf"/>
</dbReference>
<feature type="domain" description="HTH gntR-type" evidence="5">
    <location>
        <begin position="36"/>
        <end position="106"/>
    </location>
</feature>
<dbReference type="GO" id="GO:0003700">
    <property type="term" value="F:DNA-binding transcription factor activity"/>
    <property type="evidence" value="ECO:0007669"/>
    <property type="project" value="InterPro"/>
</dbReference>
<evidence type="ECO:0000259" key="5">
    <source>
        <dbReference type="PROSITE" id="PS50949"/>
    </source>
</evidence>
<dbReference type="PANTHER" id="PTHR43537">
    <property type="entry name" value="TRANSCRIPTIONAL REGULATOR, GNTR FAMILY"/>
    <property type="match status" value="1"/>
</dbReference>
<dbReference type="PANTHER" id="PTHR43537:SF49">
    <property type="entry name" value="TRANSCRIPTIONAL REGULATORY PROTEIN"/>
    <property type="match status" value="1"/>
</dbReference>
<feature type="region of interest" description="Disordered" evidence="4">
    <location>
        <begin position="1"/>
        <end position="24"/>
    </location>
</feature>
<dbReference type="CDD" id="cd07377">
    <property type="entry name" value="WHTH_GntR"/>
    <property type="match status" value="1"/>
</dbReference>
<dbReference type="SMART" id="SM00345">
    <property type="entry name" value="HTH_GNTR"/>
    <property type="match status" value="1"/>
</dbReference>
<dbReference type="PROSITE" id="PS50949">
    <property type="entry name" value="HTH_GNTR"/>
    <property type="match status" value="1"/>
</dbReference>
<sequence>MLSRLDASTPDPQPHRHQGRSEVMENLSIKPIVPATSLRTLAYEALKSAITNMDIYGQTGDVRLDERGLSQTLGVSRTPIREALTVLEQEGFVRNEPRRGVFVVKKTKREIVGMIQAWAALESMAARLACTAASDEDLACLRRSFPEFFDGQPYEHLDEYSEANIRFHQKIIALGHSAVITDLTSNLLMHVRGIRNTALRQGDRASKSIEEHVQIIEALEARDADRAERLVRDHGLGLADHVQRYGDHLD</sequence>
<evidence type="ECO:0000256" key="3">
    <source>
        <dbReference type="ARBA" id="ARBA00023163"/>
    </source>
</evidence>
<accession>A0A2N9AVZ8</accession>
<gene>
    <name evidence="6" type="ORF">TK0001_4912</name>
</gene>
<organism evidence="6 7">
    <name type="scientific">Methylorubrum extorquens</name>
    <name type="common">Methylobacterium dichloromethanicum</name>
    <name type="synonym">Methylobacterium extorquens</name>
    <dbReference type="NCBI Taxonomy" id="408"/>
    <lineage>
        <taxon>Bacteria</taxon>
        <taxon>Pseudomonadati</taxon>
        <taxon>Pseudomonadota</taxon>
        <taxon>Alphaproteobacteria</taxon>
        <taxon>Hyphomicrobiales</taxon>
        <taxon>Methylobacteriaceae</taxon>
        <taxon>Methylorubrum</taxon>
    </lineage>
</organism>
<name>A0A2N9AVZ8_METEX</name>
<dbReference type="InterPro" id="IPR011711">
    <property type="entry name" value="GntR_C"/>
</dbReference>
<dbReference type="InterPro" id="IPR000524">
    <property type="entry name" value="Tscrpt_reg_HTH_GntR"/>
</dbReference>
<proteinExistence type="predicted"/>
<protein>
    <submittedName>
        <fullName evidence="6">Transcriptional regulator, GntR family</fullName>
    </submittedName>
</protein>
<dbReference type="InterPro" id="IPR008920">
    <property type="entry name" value="TF_FadR/GntR_C"/>
</dbReference>